<evidence type="ECO:0000313" key="6">
    <source>
        <dbReference type="Proteomes" id="UP000427071"/>
    </source>
</evidence>
<sequence length="724" mass="78496">METPLDVLIIGAGISGIALGCELAKRPEINFRIVDKRDRVGGTWDIFTYPGVRSDSEMDSYRFSFAPWRGTRPLGAGAEIRDYLEEVARDHGLLGKTQFTTEVFSAQWSSCDNAWQVKTNRDTLWARHLHVAGGYFNHEHGYVPDFEGRNEFRGDFVEPQNWPKDLDWAGKNVVVIGSGATAASLIPELAKTANVTMLQRTPSHMAPMPNLAFKGPDKLHRLRAIALNQLIVALADKAPRLLNKALAAQRARILPPQHRADFQPDYPVWDQRVCRIPDGDLFHLIARGQVQVVTDGVDKLTAHGVRTHGGRELPADIIVSATGLQLQALGGISLEVDGRAVELGQTPAYRGCLLFDVPNLSFTMGYVNESFTLRSELVAEFVAKVIDLARQGSGVVRPTARPGVGQVPIIDLKSSYVQRGIAAFPYATEQEPYALHNNHFREVQAFRDCDLAGLDFGFTYLAGIRAKITGPIDGEPIVLIHGIGRSLEDFDLISLPGKRVIALDIPGFGATPGLENPTMSGIVEALWTAVDALDVTGNVTLVGNSLGGALAMRMALARPESVGRVVLLAPSGFSEDITSSVRIAALPVGRAFLALATGPLLEKVEGKVVSDPELVTVDRLSIARRTARNSDYARTFIALSKELVRVPQAERKATARAFGKLGVPTHVLWGDRDAILPVSHLDAVREAIPHAQITELAGVGHILQRECPAQVCDAVVASGDDVVS</sequence>
<feature type="domain" description="AB hydrolase-1" evidence="4">
    <location>
        <begin position="476"/>
        <end position="704"/>
    </location>
</feature>
<dbReference type="InterPro" id="IPR051820">
    <property type="entry name" value="FAD-binding_MO"/>
</dbReference>
<gene>
    <name evidence="5" type="primary">ethA</name>
    <name evidence="5" type="ORF">CKALI_04245</name>
</gene>
<evidence type="ECO:0000256" key="3">
    <source>
        <dbReference type="ARBA" id="ARBA00023033"/>
    </source>
</evidence>
<dbReference type="InterPro" id="IPR000073">
    <property type="entry name" value="AB_hydrolase_1"/>
</dbReference>
<dbReference type="KEGG" id="ckw:CKALI_04245"/>
<dbReference type="SUPFAM" id="SSF51905">
    <property type="entry name" value="FAD/NAD(P)-binding domain"/>
    <property type="match status" value="1"/>
</dbReference>
<dbReference type="InterPro" id="IPR036188">
    <property type="entry name" value="FAD/NAD-bd_sf"/>
</dbReference>
<keyword evidence="6" id="KW-1185">Reference proteome</keyword>
<reference evidence="6" key="1">
    <citation type="submission" date="2019-11" db="EMBL/GenBank/DDBJ databases">
        <title>Complete genome sequence of Corynebacterium kalinowskii 1959, a novel Corynebacterium species isolated from soil of a small paddock in Vilsendorf, Germany.</title>
        <authorList>
            <person name="Schaffert L."/>
            <person name="Ruwe M."/>
            <person name="Milse J."/>
            <person name="Hanuschka K."/>
            <person name="Ortseifen V."/>
            <person name="Droste J."/>
            <person name="Brandt D."/>
            <person name="Schlueter L."/>
            <person name="Kutter Y."/>
            <person name="Vinke S."/>
            <person name="Viehoefer P."/>
            <person name="Jacob L."/>
            <person name="Luebke N.-C."/>
            <person name="Schulte-Berndt E."/>
            <person name="Hain C."/>
            <person name="Linder M."/>
            <person name="Schmidt P."/>
            <person name="Wollenschlaeger L."/>
            <person name="Luttermann T."/>
            <person name="Thieme E."/>
            <person name="Hassa J."/>
            <person name="Haak M."/>
            <person name="Wittchen M."/>
            <person name="Mentz A."/>
            <person name="Persicke M."/>
            <person name="Busche T."/>
            <person name="Ruckert C."/>
        </authorList>
    </citation>
    <scope>NUCLEOTIDE SEQUENCE [LARGE SCALE GENOMIC DNA]</scope>
    <source>
        <strain evidence="6">1959</strain>
    </source>
</reference>
<dbReference type="InterPro" id="IPR029058">
    <property type="entry name" value="AB_hydrolase_fold"/>
</dbReference>
<dbReference type="Gene3D" id="3.50.50.60">
    <property type="entry name" value="FAD/NAD(P)-binding domain"/>
    <property type="match status" value="1"/>
</dbReference>
<dbReference type="Proteomes" id="UP000427071">
    <property type="component" value="Chromosome"/>
</dbReference>
<dbReference type="Pfam" id="PF13738">
    <property type="entry name" value="Pyr_redox_3"/>
    <property type="match status" value="1"/>
</dbReference>
<proteinExistence type="inferred from homology"/>
<dbReference type="RefSeq" id="WP_156192103.1">
    <property type="nucleotide sequence ID" value="NZ_CP046452.1"/>
</dbReference>
<dbReference type="EMBL" id="CP046452">
    <property type="protein sequence ID" value="QGU01728.1"/>
    <property type="molecule type" value="Genomic_DNA"/>
</dbReference>
<dbReference type="GO" id="GO:0004497">
    <property type="term" value="F:monooxygenase activity"/>
    <property type="evidence" value="ECO:0007669"/>
    <property type="project" value="UniProtKB-KW"/>
</dbReference>
<comment type="similarity">
    <text evidence="2">Belongs to the FAD-binding monooxygenase family.</text>
</comment>
<dbReference type="PRINTS" id="PR00412">
    <property type="entry name" value="EPOXHYDRLASE"/>
</dbReference>
<evidence type="ECO:0000256" key="2">
    <source>
        <dbReference type="ARBA" id="ARBA00010139"/>
    </source>
</evidence>
<evidence type="ECO:0000256" key="1">
    <source>
        <dbReference type="ARBA" id="ARBA00001974"/>
    </source>
</evidence>
<dbReference type="SUPFAM" id="SSF53474">
    <property type="entry name" value="alpha/beta-Hydrolases"/>
    <property type="match status" value="1"/>
</dbReference>
<dbReference type="PANTHER" id="PTHR43872">
    <property type="entry name" value="MONOOXYGENASE, PUTATIVE (AFU_ORTHOLOGUE AFUA_8G02570)-RELATED"/>
    <property type="match status" value="1"/>
</dbReference>
<evidence type="ECO:0000259" key="4">
    <source>
        <dbReference type="Pfam" id="PF00561"/>
    </source>
</evidence>
<protein>
    <submittedName>
        <fullName evidence="5">FAD-containing monooxygenase EthA</fullName>
        <ecNumber evidence="5">1.14.13.-</ecNumber>
    </submittedName>
</protein>
<keyword evidence="5" id="KW-0560">Oxidoreductase</keyword>
<name>A0A6B8W265_9CORY</name>
<keyword evidence="3 5" id="KW-0503">Monooxygenase</keyword>
<dbReference type="InterPro" id="IPR000639">
    <property type="entry name" value="Epox_hydrolase-like"/>
</dbReference>
<evidence type="ECO:0000313" key="5">
    <source>
        <dbReference type="EMBL" id="QGU01728.1"/>
    </source>
</evidence>
<dbReference type="PRINTS" id="PR00111">
    <property type="entry name" value="ABHYDROLASE"/>
</dbReference>
<dbReference type="PANTHER" id="PTHR43872:SF1">
    <property type="entry name" value="MONOOXYGENASE, PUTATIVE (AFU_ORTHOLOGUE AFUA_8G02570)-RELATED"/>
    <property type="match status" value="1"/>
</dbReference>
<dbReference type="Gene3D" id="3.40.50.1820">
    <property type="entry name" value="alpha/beta hydrolase"/>
    <property type="match status" value="1"/>
</dbReference>
<dbReference type="Pfam" id="PF00561">
    <property type="entry name" value="Abhydrolase_1"/>
    <property type="match status" value="1"/>
</dbReference>
<organism evidence="5 6">
    <name type="scientific">Corynebacterium kalinowskii</name>
    <dbReference type="NCBI Taxonomy" id="2675216"/>
    <lineage>
        <taxon>Bacteria</taxon>
        <taxon>Bacillati</taxon>
        <taxon>Actinomycetota</taxon>
        <taxon>Actinomycetes</taxon>
        <taxon>Mycobacteriales</taxon>
        <taxon>Corynebacteriaceae</taxon>
        <taxon>Corynebacterium</taxon>
    </lineage>
</organism>
<dbReference type="EC" id="1.14.13.-" evidence="5"/>
<accession>A0A6B8W265</accession>
<dbReference type="AlphaFoldDB" id="A0A6B8W265"/>
<comment type="cofactor">
    <cofactor evidence="1">
        <name>FAD</name>
        <dbReference type="ChEBI" id="CHEBI:57692"/>
    </cofactor>
</comment>